<name>A0A0R2HAS4_WEIVI</name>
<evidence type="ECO:0000313" key="3">
    <source>
        <dbReference type="Proteomes" id="UP000051992"/>
    </source>
</evidence>
<keyword evidence="1" id="KW-0472">Membrane</keyword>
<gene>
    <name evidence="2" type="ORF">IV50_GL000852</name>
</gene>
<feature type="transmembrane region" description="Helical" evidence="1">
    <location>
        <begin position="6"/>
        <end position="26"/>
    </location>
</feature>
<sequence>MGEGNFQWLGISAVVAVLTLIINFIVKWYDNKIKKIEQVQMMVAEYLTKITSSLTDTYNRAIEPNSIDALNRSNDSNMKVNLLYNEISFQVKNIPNGKEVGNEVDKMQSRYLKNNGEIRSFMNGGITDNKRAMKFKEIMNEEYGEIDKTIKKISSLM</sequence>
<dbReference type="PATRIC" id="fig|1629.5.peg.861"/>
<keyword evidence="3" id="KW-1185">Reference proteome</keyword>
<evidence type="ECO:0000256" key="1">
    <source>
        <dbReference type="SAM" id="Phobius"/>
    </source>
</evidence>
<reference evidence="2 3" key="1">
    <citation type="journal article" date="2015" name="Genome Announc.">
        <title>Expanding the biotechnology potential of lactobacilli through comparative genomics of 213 strains and associated genera.</title>
        <authorList>
            <person name="Sun Z."/>
            <person name="Harris H.M."/>
            <person name="McCann A."/>
            <person name="Guo C."/>
            <person name="Argimon S."/>
            <person name="Zhang W."/>
            <person name="Yang X."/>
            <person name="Jeffery I.B."/>
            <person name="Cooney J.C."/>
            <person name="Kagawa T.F."/>
            <person name="Liu W."/>
            <person name="Song Y."/>
            <person name="Salvetti E."/>
            <person name="Wrobel A."/>
            <person name="Rasinkangas P."/>
            <person name="Parkhill J."/>
            <person name="Rea M.C."/>
            <person name="O'Sullivan O."/>
            <person name="Ritari J."/>
            <person name="Douillard F.P."/>
            <person name="Paul Ross R."/>
            <person name="Yang R."/>
            <person name="Briner A.E."/>
            <person name="Felis G.E."/>
            <person name="de Vos W.M."/>
            <person name="Barrangou R."/>
            <person name="Klaenhammer T.R."/>
            <person name="Caufield P.W."/>
            <person name="Cui Y."/>
            <person name="Zhang H."/>
            <person name="O'Toole P.W."/>
        </authorList>
    </citation>
    <scope>NUCLEOTIDE SEQUENCE [LARGE SCALE GENOMIC DNA]</scope>
    <source>
        <strain evidence="2 3">DSM 20410</strain>
    </source>
</reference>
<dbReference type="Proteomes" id="UP000051992">
    <property type="component" value="Unassembled WGS sequence"/>
</dbReference>
<comment type="caution">
    <text evidence="2">The sequence shown here is derived from an EMBL/GenBank/DDBJ whole genome shotgun (WGS) entry which is preliminary data.</text>
</comment>
<dbReference type="EMBL" id="JQBM01000002">
    <property type="protein sequence ID" value="KRN46573.1"/>
    <property type="molecule type" value="Genomic_DNA"/>
</dbReference>
<organism evidence="2 3">
    <name type="scientific">Weissella viridescens</name>
    <name type="common">Lactobacillus viridescens</name>
    <dbReference type="NCBI Taxonomy" id="1629"/>
    <lineage>
        <taxon>Bacteria</taxon>
        <taxon>Bacillati</taxon>
        <taxon>Bacillota</taxon>
        <taxon>Bacilli</taxon>
        <taxon>Lactobacillales</taxon>
        <taxon>Lactobacillaceae</taxon>
        <taxon>Weissella</taxon>
    </lineage>
</organism>
<accession>A0A0R2HAS4</accession>
<dbReference type="AlphaFoldDB" id="A0A0R2HAS4"/>
<keyword evidence="1" id="KW-0812">Transmembrane</keyword>
<evidence type="ECO:0000313" key="2">
    <source>
        <dbReference type="EMBL" id="KRN46573.1"/>
    </source>
</evidence>
<protein>
    <submittedName>
        <fullName evidence="2">Uncharacterized protein</fullName>
    </submittedName>
</protein>
<keyword evidence="1" id="KW-1133">Transmembrane helix</keyword>
<proteinExistence type="predicted"/>